<evidence type="ECO:0000256" key="1">
    <source>
        <dbReference type="SAM" id="MobiDB-lite"/>
    </source>
</evidence>
<evidence type="ECO:0000259" key="2">
    <source>
        <dbReference type="PROSITE" id="PS51746"/>
    </source>
</evidence>
<feature type="compositionally biased region" description="Low complexity" evidence="1">
    <location>
        <begin position="341"/>
        <end position="377"/>
    </location>
</feature>
<dbReference type="SMART" id="SM00331">
    <property type="entry name" value="PP2C_SIG"/>
    <property type="match status" value="1"/>
</dbReference>
<accession>A0A502CQQ8</accession>
<name>A0A502CQQ8_9MICO</name>
<dbReference type="Proteomes" id="UP000317722">
    <property type="component" value="Unassembled WGS sequence"/>
</dbReference>
<dbReference type="SUPFAM" id="SSF81606">
    <property type="entry name" value="PP2C-like"/>
    <property type="match status" value="1"/>
</dbReference>
<dbReference type="GO" id="GO:0004722">
    <property type="term" value="F:protein serine/threonine phosphatase activity"/>
    <property type="evidence" value="ECO:0007669"/>
    <property type="project" value="InterPro"/>
</dbReference>
<gene>
    <name evidence="3" type="ORF">EAH86_17015</name>
</gene>
<dbReference type="EMBL" id="RCZM01000006">
    <property type="protein sequence ID" value="TPG14136.1"/>
    <property type="molecule type" value="Genomic_DNA"/>
</dbReference>
<dbReference type="PANTHER" id="PTHR13832">
    <property type="entry name" value="PROTEIN PHOSPHATASE 2C"/>
    <property type="match status" value="1"/>
</dbReference>
<organism evidence="3 4">
    <name type="scientific">Pedococcus bigeumensis</name>
    <dbReference type="NCBI Taxonomy" id="433644"/>
    <lineage>
        <taxon>Bacteria</taxon>
        <taxon>Bacillati</taxon>
        <taxon>Actinomycetota</taxon>
        <taxon>Actinomycetes</taxon>
        <taxon>Micrococcales</taxon>
        <taxon>Intrasporangiaceae</taxon>
        <taxon>Pedococcus</taxon>
    </lineage>
</organism>
<dbReference type="CDD" id="cd00143">
    <property type="entry name" value="PP2Cc"/>
    <property type="match status" value="1"/>
</dbReference>
<keyword evidence="4" id="KW-1185">Reference proteome</keyword>
<protein>
    <submittedName>
        <fullName evidence="3">Serine/threonine protein phosphatase</fullName>
    </submittedName>
</protein>
<dbReference type="Pfam" id="PF13672">
    <property type="entry name" value="PP2C_2"/>
    <property type="match status" value="1"/>
</dbReference>
<dbReference type="InterPro" id="IPR015655">
    <property type="entry name" value="PP2C"/>
</dbReference>
<proteinExistence type="predicted"/>
<dbReference type="PROSITE" id="PS51746">
    <property type="entry name" value="PPM_2"/>
    <property type="match status" value="1"/>
</dbReference>
<reference evidence="3 4" key="1">
    <citation type="journal article" date="2019" name="Environ. Microbiol.">
        <title>Species interactions and distinct microbial communities in high Arctic permafrost affected cryosols are associated with the CH4 and CO2 gas fluxes.</title>
        <authorList>
            <person name="Altshuler I."/>
            <person name="Hamel J."/>
            <person name="Turney S."/>
            <person name="Magnuson E."/>
            <person name="Levesque R."/>
            <person name="Greer C."/>
            <person name="Whyte L.G."/>
        </authorList>
    </citation>
    <scope>NUCLEOTIDE SEQUENCE [LARGE SCALE GENOMIC DNA]</scope>
    <source>
        <strain evidence="3 4">S9.3A</strain>
    </source>
</reference>
<dbReference type="InterPro" id="IPR025874">
    <property type="entry name" value="DZR"/>
</dbReference>
<dbReference type="Gene3D" id="3.60.40.10">
    <property type="entry name" value="PPM-type phosphatase domain"/>
    <property type="match status" value="1"/>
</dbReference>
<dbReference type="AlphaFoldDB" id="A0A502CQQ8"/>
<dbReference type="InterPro" id="IPR036457">
    <property type="entry name" value="PPM-type-like_dom_sf"/>
</dbReference>
<dbReference type="OrthoDB" id="9801841at2"/>
<dbReference type="SMART" id="SM00332">
    <property type="entry name" value="PP2Cc"/>
    <property type="match status" value="1"/>
</dbReference>
<evidence type="ECO:0000313" key="3">
    <source>
        <dbReference type="EMBL" id="TPG14136.1"/>
    </source>
</evidence>
<feature type="domain" description="PPM-type phosphatase" evidence="2">
    <location>
        <begin position="128"/>
        <end position="339"/>
    </location>
</feature>
<dbReference type="PANTHER" id="PTHR13832:SF860">
    <property type="entry name" value="PROTEIN PHOSPHATASE PHPP"/>
    <property type="match status" value="1"/>
</dbReference>
<dbReference type="InterPro" id="IPR001932">
    <property type="entry name" value="PPM-type_phosphatase-like_dom"/>
</dbReference>
<comment type="caution">
    <text evidence="3">The sequence shown here is derived from an EMBL/GenBank/DDBJ whole genome shotgun (WGS) entry which is preliminary data.</text>
</comment>
<evidence type="ECO:0000313" key="4">
    <source>
        <dbReference type="Proteomes" id="UP000317722"/>
    </source>
</evidence>
<sequence length="390" mass="39342">MPVAAVALSCPACSAPIGDSDRFCEACGAELTPAVELPPPQTATVTAARACHECGGEVAPDGYCTQCGAGAVSERDHFVEEPAPWVAAVCDRGIRHDRNEDAVALHAGAEPGSHAVLVVCDGVSSSTDSDVASLAAARAARDVLAVSHPQALGTAATRLMATARAMEAAVDAANDAVIRHTTAGPGNPASCTFVAAVIQQSQLVVGWVGDSRAYWLPDAGAGQLLSIDDSFAAEQIAGGMSREEAENGPQAHAITRWLGIDAPDHTPRTASVDLTEPGWVLVCSDGLWNYCSEGDAMSALLHETASRTGSAPLDLADGLVDWANAQGGMDNITAALARVGPPTTAGPANPATTATPAVAATPATAAPDTATAPAPAAYQEEGTPDGNVLS</sequence>
<feature type="region of interest" description="Disordered" evidence="1">
    <location>
        <begin position="341"/>
        <end position="390"/>
    </location>
</feature>
<dbReference type="Pfam" id="PF12773">
    <property type="entry name" value="DZR"/>
    <property type="match status" value="1"/>
</dbReference>